<reference evidence="3" key="1">
    <citation type="submission" date="2021-02" db="EMBL/GenBank/DDBJ databases">
        <authorList>
            <person name="Nowell W R."/>
        </authorList>
    </citation>
    <scope>NUCLEOTIDE SEQUENCE</scope>
</reference>
<dbReference type="InterPro" id="IPR029062">
    <property type="entry name" value="Class_I_gatase-like"/>
</dbReference>
<feature type="non-terminal residue" evidence="3">
    <location>
        <position position="1"/>
    </location>
</feature>
<dbReference type="Pfam" id="PF01965">
    <property type="entry name" value="DJ-1_PfpI"/>
    <property type="match status" value="1"/>
</dbReference>
<feature type="domain" description="DJ-1/PfpI" evidence="2">
    <location>
        <begin position="2"/>
        <end position="89"/>
    </location>
</feature>
<organism evidence="3 5">
    <name type="scientific">Didymodactylos carnosus</name>
    <dbReference type="NCBI Taxonomy" id="1234261"/>
    <lineage>
        <taxon>Eukaryota</taxon>
        <taxon>Metazoa</taxon>
        <taxon>Spiralia</taxon>
        <taxon>Gnathifera</taxon>
        <taxon>Rotifera</taxon>
        <taxon>Eurotatoria</taxon>
        <taxon>Bdelloidea</taxon>
        <taxon>Philodinida</taxon>
        <taxon>Philodinidae</taxon>
        <taxon>Didymodactylos</taxon>
    </lineage>
</organism>
<dbReference type="PANTHER" id="PTHR42733">
    <property type="entry name" value="DJ-1 PROTEIN"/>
    <property type="match status" value="1"/>
</dbReference>
<evidence type="ECO:0000313" key="5">
    <source>
        <dbReference type="Proteomes" id="UP000677228"/>
    </source>
</evidence>
<evidence type="ECO:0000259" key="2">
    <source>
        <dbReference type="Pfam" id="PF01965"/>
    </source>
</evidence>
<dbReference type="Proteomes" id="UP000677228">
    <property type="component" value="Unassembled WGS sequence"/>
</dbReference>
<dbReference type="PANTHER" id="PTHR42733:SF2">
    <property type="entry name" value="DJ-1_THIJ_PFPI FAMILY PROTEIN"/>
    <property type="match status" value="1"/>
</dbReference>
<name>A0A8S2DDJ4_9BILA</name>
<evidence type="ECO:0000313" key="4">
    <source>
        <dbReference type="EMBL" id="CAF3683368.1"/>
    </source>
</evidence>
<sequence>LNKKVIELIQEFNKDNKPIAAICHGLQLLLTADCLRGKTCTGYKAVGPDLKLGGANYVEKNADEAIVDGNLVSSPAWPGHPQLLSEFLKLLENGQHPTDSIKVEQQHNESIPLDDLVSKLRHTINSSDWLTHNTSVKWEQENPELAKAWHTAVNENDSSIVDQNSILRFEISPDINSKLLSQMDQPLLDISDKARTINIHKMSIEKLQNEGVGWKNHEFVIAF</sequence>
<dbReference type="EMBL" id="CAJNOK010003485">
    <property type="protein sequence ID" value="CAF0902990.1"/>
    <property type="molecule type" value="Genomic_DNA"/>
</dbReference>
<dbReference type="SUPFAM" id="SSF52317">
    <property type="entry name" value="Class I glutamine amidotransferase-like"/>
    <property type="match status" value="1"/>
</dbReference>
<dbReference type="InterPro" id="IPR006286">
    <property type="entry name" value="C56_PfpI-like"/>
</dbReference>
<dbReference type="Gene3D" id="3.40.50.880">
    <property type="match status" value="1"/>
</dbReference>
<evidence type="ECO:0000256" key="1">
    <source>
        <dbReference type="ARBA" id="ARBA00008542"/>
    </source>
</evidence>
<comment type="similarity">
    <text evidence="1">Belongs to the peptidase C56 family.</text>
</comment>
<accession>A0A8S2DDJ4</accession>
<comment type="caution">
    <text evidence="3">The sequence shown here is derived from an EMBL/GenBank/DDBJ whole genome shotgun (WGS) entry which is preliminary data.</text>
</comment>
<proteinExistence type="inferred from homology"/>
<dbReference type="Proteomes" id="UP000682733">
    <property type="component" value="Unassembled WGS sequence"/>
</dbReference>
<evidence type="ECO:0000313" key="3">
    <source>
        <dbReference type="EMBL" id="CAF0902990.1"/>
    </source>
</evidence>
<dbReference type="EMBL" id="CAJOBA010003486">
    <property type="protein sequence ID" value="CAF3683368.1"/>
    <property type="molecule type" value="Genomic_DNA"/>
</dbReference>
<dbReference type="InterPro" id="IPR002818">
    <property type="entry name" value="DJ-1/PfpI"/>
</dbReference>
<protein>
    <recommendedName>
        <fullName evidence="2">DJ-1/PfpI domain-containing protein</fullName>
    </recommendedName>
</protein>
<dbReference type="AlphaFoldDB" id="A0A8S2DDJ4"/>
<gene>
    <name evidence="3" type="ORF">OVA965_LOCUS9719</name>
    <name evidence="4" type="ORF">TMI583_LOCUS9715</name>
</gene>